<evidence type="ECO:0008006" key="4">
    <source>
        <dbReference type="Google" id="ProtNLM"/>
    </source>
</evidence>
<accession>A0AAV2S696</accession>
<dbReference type="PANTHER" id="PTHR13593">
    <property type="match status" value="1"/>
</dbReference>
<dbReference type="InterPro" id="IPR051057">
    <property type="entry name" value="PI-PLC_domain"/>
</dbReference>
<comment type="caution">
    <text evidence="2">The sequence shown here is derived from an EMBL/GenBank/DDBJ whole genome shotgun (WGS) entry which is preliminary data.</text>
</comment>
<keyword evidence="1" id="KW-0732">Signal</keyword>
<proteinExistence type="predicted"/>
<dbReference type="InterPro" id="IPR017946">
    <property type="entry name" value="PLC-like_Pdiesterase_TIM-brl"/>
</dbReference>
<dbReference type="Gene3D" id="3.20.20.190">
    <property type="entry name" value="Phosphatidylinositol (PI) phosphodiesterase"/>
    <property type="match status" value="1"/>
</dbReference>
<reference evidence="2 3" key="1">
    <citation type="submission" date="2024-05" db="EMBL/GenBank/DDBJ databases">
        <authorList>
            <person name="Wallberg A."/>
        </authorList>
    </citation>
    <scope>NUCLEOTIDE SEQUENCE [LARGE SCALE GENOMIC DNA]</scope>
</reference>
<organism evidence="2 3">
    <name type="scientific">Meganyctiphanes norvegica</name>
    <name type="common">Northern krill</name>
    <name type="synonym">Thysanopoda norvegica</name>
    <dbReference type="NCBI Taxonomy" id="48144"/>
    <lineage>
        <taxon>Eukaryota</taxon>
        <taxon>Metazoa</taxon>
        <taxon>Ecdysozoa</taxon>
        <taxon>Arthropoda</taxon>
        <taxon>Crustacea</taxon>
        <taxon>Multicrustacea</taxon>
        <taxon>Malacostraca</taxon>
        <taxon>Eumalacostraca</taxon>
        <taxon>Eucarida</taxon>
        <taxon>Euphausiacea</taxon>
        <taxon>Euphausiidae</taxon>
        <taxon>Meganyctiphanes</taxon>
    </lineage>
</organism>
<gene>
    <name evidence="2" type="ORF">MNOR_LOCUS32294</name>
</gene>
<dbReference type="EMBL" id="CAXKWB010043608">
    <property type="protein sequence ID" value="CAL4159565.1"/>
    <property type="molecule type" value="Genomic_DNA"/>
</dbReference>
<dbReference type="PANTHER" id="PTHR13593:SF103">
    <property type="entry name" value="RE10370P"/>
    <property type="match status" value="1"/>
</dbReference>
<dbReference type="SUPFAM" id="SSF51695">
    <property type="entry name" value="PLC-like phosphodiesterases"/>
    <property type="match status" value="1"/>
</dbReference>
<name>A0AAV2S696_MEGNR</name>
<sequence>MGRHRSTTVLLIFLGIISNSYGLPHIRNVSSAIPANTKDCSIASSGAYIAISSEAEAIDDSHFLRWIEVKWFGLTELQEDYSVGLWTDNPSIDIPPISWIHVESESGSLRTTERWDGSLLPNKTNPIGMGNYCLPYWAGVSKGGVIVYTSCLRLNPFWLSELSGDELGSVKLADVLLPGTHDAGASGKFGLSILGEVVGRWTFTQDESLWEQLILGSRYLDIRISYYNNTQEKFFINHADIRIAPLIDYVHDVAAFMRSTMEIVIFDIHRLPVGFDHPDRYLELINFLYLHLGRWMTPRSLYPNPTLGEIWDSGRRLIVTFPSGYASDHPYLWNQVHHAWPNTNNLDDLKSRLDNFISDNSGSTSLWSAMAEFTPSALDVAVDHWHGLRGAAEITNLPVTKWLRESWWKMANIVAMDYLPASGVVEAAIEANMARLSC</sequence>
<feature type="chain" id="PRO_5043371269" description="PI-PLC X domain-containing protein 1" evidence="1">
    <location>
        <begin position="23"/>
        <end position="438"/>
    </location>
</feature>
<dbReference type="GO" id="GO:0008081">
    <property type="term" value="F:phosphoric diester hydrolase activity"/>
    <property type="evidence" value="ECO:0007669"/>
    <property type="project" value="InterPro"/>
</dbReference>
<dbReference type="Proteomes" id="UP001497623">
    <property type="component" value="Unassembled WGS sequence"/>
</dbReference>
<evidence type="ECO:0000313" key="2">
    <source>
        <dbReference type="EMBL" id="CAL4159565.1"/>
    </source>
</evidence>
<keyword evidence="3" id="KW-1185">Reference proteome</keyword>
<dbReference type="AlphaFoldDB" id="A0AAV2S696"/>
<feature type="signal peptide" evidence="1">
    <location>
        <begin position="1"/>
        <end position="22"/>
    </location>
</feature>
<protein>
    <recommendedName>
        <fullName evidence="4">PI-PLC X domain-containing protein 1</fullName>
    </recommendedName>
</protein>
<dbReference type="GO" id="GO:0006629">
    <property type="term" value="P:lipid metabolic process"/>
    <property type="evidence" value="ECO:0007669"/>
    <property type="project" value="InterPro"/>
</dbReference>
<evidence type="ECO:0000313" key="3">
    <source>
        <dbReference type="Proteomes" id="UP001497623"/>
    </source>
</evidence>
<evidence type="ECO:0000256" key="1">
    <source>
        <dbReference type="SAM" id="SignalP"/>
    </source>
</evidence>